<dbReference type="AlphaFoldDB" id="A0AAE5H931"/>
<comment type="caution">
    <text evidence="1">The sequence shown here is derived from an EMBL/GenBank/DDBJ whole genome shotgun (WGS) entry which is preliminary data.</text>
</comment>
<reference evidence="1" key="1">
    <citation type="submission" date="2020-06" db="EMBL/GenBank/DDBJ databases">
        <title>Genomic insights into acetone-butanol-ethanol (ABE) fermentation by sequencing solventogenic clostridia strains.</title>
        <authorList>
            <person name="Brown S."/>
        </authorList>
    </citation>
    <scope>NUCLEOTIDE SEQUENCE</scope>
    <source>
        <strain evidence="1">DJ123</strain>
    </source>
</reference>
<evidence type="ECO:0000313" key="1">
    <source>
        <dbReference type="EMBL" id="NSB16482.1"/>
    </source>
</evidence>
<evidence type="ECO:0000313" key="2">
    <source>
        <dbReference type="Proteomes" id="UP000822184"/>
    </source>
</evidence>
<sequence length="106" mass="12333">MVRVIKVQETDMMGYSGDTKYFTSLKKAKGYFKKLFNRNKADLVSADEGYSEKPVFYRNIKSTEKLKGRRYKEVCMECLTENTSENGTEYDTEIITISLEEIKIES</sequence>
<protein>
    <submittedName>
        <fullName evidence="1">Uncharacterized protein</fullName>
    </submittedName>
</protein>
<organism evidence="1 2">
    <name type="scientific">Clostridium beijerinckii</name>
    <name type="common">Clostridium MP</name>
    <dbReference type="NCBI Taxonomy" id="1520"/>
    <lineage>
        <taxon>Bacteria</taxon>
        <taxon>Bacillati</taxon>
        <taxon>Bacillota</taxon>
        <taxon>Clostridia</taxon>
        <taxon>Eubacteriales</taxon>
        <taxon>Clostridiaceae</taxon>
        <taxon>Clostridium</taxon>
    </lineage>
</organism>
<gene>
    <name evidence="1" type="ORF">BCD95_004741</name>
</gene>
<name>A0AAE5H931_CLOBE</name>
<dbReference type="RefSeq" id="WP_077855937.1">
    <property type="nucleotide sequence ID" value="NZ_JABFUN010000001.1"/>
</dbReference>
<accession>A0AAE5H931</accession>
<dbReference type="EMBL" id="JABTDW010000001">
    <property type="protein sequence ID" value="NSB16482.1"/>
    <property type="molecule type" value="Genomic_DNA"/>
</dbReference>
<dbReference type="Proteomes" id="UP000822184">
    <property type="component" value="Unassembled WGS sequence"/>
</dbReference>
<proteinExistence type="predicted"/>